<dbReference type="Pfam" id="PF00685">
    <property type="entry name" value="Sulfotransfer_1"/>
    <property type="match status" value="2"/>
</dbReference>
<organism evidence="4 5">
    <name type="scientific">Lutzomyia longipalpis</name>
    <name type="common">Sand fly</name>
    <dbReference type="NCBI Taxonomy" id="7200"/>
    <lineage>
        <taxon>Eukaryota</taxon>
        <taxon>Metazoa</taxon>
        <taxon>Ecdysozoa</taxon>
        <taxon>Arthropoda</taxon>
        <taxon>Hexapoda</taxon>
        <taxon>Insecta</taxon>
        <taxon>Pterygota</taxon>
        <taxon>Neoptera</taxon>
        <taxon>Endopterygota</taxon>
        <taxon>Diptera</taxon>
        <taxon>Nematocera</taxon>
        <taxon>Psychodoidea</taxon>
        <taxon>Psychodidae</taxon>
        <taxon>Lutzomyia</taxon>
        <taxon>Lutzomyia</taxon>
    </lineage>
</organism>
<feature type="domain" description="Sulfotransferase" evidence="3">
    <location>
        <begin position="67"/>
        <end position="337"/>
    </location>
</feature>
<dbReference type="AlphaFoldDB" id="A0A1B0CG63"/>
<dbReference type="VEuPathDB" id="VectorBase:LLONM1_000893"/>
<evidence type="ECO:0000256" key="1">
    <source>
        <dbReference type="ARBA" id="ARBA00005771"/>
    </source>
</evidence>
<keyword evidence="5" id="KW-1185">Reference proteome</keyword>
<name>A0A1B0CG63_LUTLO</name>
<dbReference type="InterPro" id="IPR027417">
    <property type="entry name" value="P-loop_NTPase"/>
</dbReference>
<accession>A0A1B0CG63</accession>
<dbReference type="SUPFAM" id="SSF52540">
    <property type="entry name" value="P-loop containing nucleoside triphosphate hydrolases"/>
    <property type="match status" value="2"/>
</dbReference>
<evidence type="ECO:0000256" key="2">
    <source>
        <dbReference type="ARBA" id="ARBA00022679"/>
    </source>
</evidence>
<dbReference type="EMBL" id="AJWK01010784">
    <property type="status" value="NOT_ANNOTATED_CDS"/>
    <property type="molecule type" value="Genomic_DNA"/>
</dbReference>
<sequence length="446" mass="52692">MEFNNNKGELNFPFEIKKIEPELNDQLLKDFTGEKTGFVQVGKEKWFFPSQYSSMAEKFYNFQARSDDIWVVTFPRSGTTWTQELVWMIANDLDYQGAQREPLTKRFPFFEFAAFLHPETKAELMRLNTESPQNQAFVDEISVPAYTFLPNITKRRFIKTHFPFSLLPPSVLKSGAKIIYVARNPRDVAVSFYHLNRLYRSQGYTGDFHTYWGYFERNLAPWMPYWTHIREGWEHRDHPNVLFMLYEDMNSDLTSTIRRVADFLGKSLNDMDIDCLSNYLSIEQFRKNNSVNCTELKEIHLLNSGEQEFVRRGKTDGWSEEYTPELKERKQKKLGEKTGFVQVGKEKWFFPSQYSSMAEKFYNFQARSDDIWVVTFPRSGTTWTQELVWMIANDLDYQGAQREPLTKRFPFFEFAAFLHPETKAELMRLNTESPQNQAFVDEISVP</sequence>
<evidence type="ECO:0000313" key="4">
    <source>
        <dbReference type="EnsemblMetazoa" id="LLOJ003364-PA"/>
    </source>
</evidence>
<evidence type="ECO:0000259" key="3">
    <source>
        <dbReference type="Pfam" id="PF00685"/>
    </source>
</evidence>
<proteinExistence type="inferred from homology"/>
<dbReference type="VEuPathDB" id="VectorBase:LLOJ003364"/>
<dbReference type="EMBL" id="AJWK01010785">
    <property type="status" value="NOT_ANNOTATED_CDS"/>
    <property type="molecule type" value="Genomic_DNA"/>
</dbReference>
<dbReference type="Gene3D" id="3.40.50.300">
    <property type="entry name" value="P-loop containing nucleotide triphosphate hydrolases"/>
    <property type="match status" value="2"/>
</dbReference>
<comment type="similarity">
    <text evidence="1">Belongs to the sulfotransferase 1 family.</text>
</comment>
<dbReference type="GO" id="GO:0008146">
    <property type="term" value="F:sulfotransferase activity"/>
    <property type="evidence" value="ECO:0007669"/>
    <property type="project" value="InterPro"/>
</dbReference>
<reference evidence="4" key="1">
    <citation type="submission" date="2020-05" db="UniProtKB">
        <authorList>
            <consortium name="EnsemblMetazoa"/>
        </authorList>
    </citation>
    <scope>IDENTIFICATION</scope>
    <source>
        <strain evidence="4">Jacobina</strain>
    </source>
</reference>
<feature type="domain" description="Sulfotransferase" evidence="3">
    <location>
        <begin position="369"/>
        <end position="428"/>
    </location>
</feature>
<dbReference type="VEuPathDB" id="VectorBase:LLONM1_007365"/>
<dbReference type="EnsemblMetazoa" id="LLOJ003364-RA">
    <property type="protein sequence ID" value="LLOJ003364-PA"/>
    <property type="gene ID" value="LLOJ003364"/>
</dbReference>
<dbReference type="Proteomes" id="UP000092461">
    <property type="component" value="Unassembled WGS sequence"/>
</dbReference>
<dbReference type="PANTHER" id="PTHR11783">
    <property type="entry name" value="SULFOTRANSFERASE SULT"/>
    <property type="match status" value="1"/>
</dbReference>
<keyword evidence="2" id="KW-0808">Transferase</keyword>
<evidence type="ECO:0000313" key="5">
    <source>
        <dbReference type="Proteomes" id="UP000092461"/>
    </source>
</evidence>
<dbReference type="InterPro" id="IPR000863">
    <property type="entry name" value="Sulfotransferase_dom"/>
</dbReference>
<protein>
    <recommendedName>
        <fullName evidence="3">Sulfotransferase domain-containing protein</fullName>
    </recommendedName>
</protein>